<dbReference type="SUPFAM" id="SSF53850">
    <property type="entry name" value="Periplasmic binding protein-like II"/>
    <property type="match status" value="1"/>
</dbReference>
<accession>A0A857JB31</accession>
<dbReference type="Proteomes" id="UP000464787">
    <property type="component" value="Chromosome"/>
</dbReference>
<dbReference type="InterPro" id="IPR039424">
    <property type="entry name" value="SBP_5"/>
</dbReference>
<dbReference type="GO" id="GO:1904680">
    <property type="term" value="F:peptide transmembrane transporter activity"/>
    <property type="evidence" value="ECO:0007669"/>
    <property type="project" value="TreeGrafter"/>
</dbReference>
<evidence type="ECO:0000313" key="4">
    <source>
        <dbReference type="EMBL" id="QHJ00414.1"/>
    </source>
</evidence>
<dbReference type="InterPro" id="IPR000914">
    <property type="entry name" value="SBP_5_dom"/>
</dbReference>
<dbReference type="PANTHER" id="PTHR30290:SF38">
    <property type="entry name" value="D,D-DIPEPTIDE-BINDING PERIPLASMIC PROTEIN DDPA-RELATED"/>
    <property type="match status" value="1"/>
</dbReference>
<dbReference type="InterPro" id="IPR023765">
    <property type="entry name" value="SBP_5_CS"/>
</dbReference>
<reference evidence="4 5" key="1">
    <citation type="submission" date="2020-01" db="EMBL/GenBank/DDBJ databases">
        <title>Genome sequencing of strain KACC 21265.</title>
        <authorList>
            <person name="Heo J."/>
            <person name="Kim S.-J."/>
            <person name="Kim J.-S."/>
            <person name="Hong S.-B."/>
            <person name="Kwon S.-W."/>
        </authorList>
    </citation>
    <scope>NUCLEOTIDE SEQUENCE [LARGE SCALE GENOMIC DNA]</scope>
    <source>
        <strain evidence="4 5">KACC 21265</strain>
    </source>
</reference>
<dbReference type="PROSITE" id="PS01040">
    <property type="entry name" value="SBP_BACTERIAL_5"/>
    <property type="match status" value="1"/>
</dbReference>
<dbReference type="InterPro" id="IPR030678">
    <property type="entry name" value="Peptide/Ni-bd"/>
</dbReference>
<feature type="domain" description="Solute-binding protein family 5" evidence="3">
    <location>
        <begin position="75"/>
        <end position="429"/>
    </location>
</feature>
<dbReference type="Pfam" id="PF00496">
    <property type="entry name" value="SBP_bac_5"/>
    <property type="match status" value="1"/>
</dbReference>
<dbReference type="PIRSF" id="PIRSF002741">
    <property type="entry name" value="MppA"/>
    <property type="match status" value="1"/>
</dbReference>
<dbReference type="AlphaFoldDB" id="A0A857JB31"/>
<dbReference type="GO" id="GO:0043190">
    <property type="term" value="C:ATP-binding cassette (ABC) transporter complex"/>
    <property type="evidence" value="ECO:0007669"/>
    <property type="project" value="InterPro"/>
</dbReference>
<dbReference type="PANTHER" id="PTHR30290">
    <property type="entry name" value="PERIPLASMIC BINDING COMPONENT OF ABC TRANSPORTER"/>
    <property type="match status" value="1"/>
</dbReference>
<dbReference type="Gene3D" id="3.90.76.10">
    <property type="entry name" value="Dipeptide-binding Protein, Domain 1"/>
    <property type="match status" value="1"/>
</dbReference>
<dbReference type="KEGG" id="xyk:GT347_21995"/>
<dbReference type="Gene3D" id="3.40.190.10">
    <property type="entry name" value="Periplasmic binding protein-like II"/>
    <property type="match status" value="1"/>
</dbReference>
<keyword evidence="5" id="KW-1185">Reference proteome</keyword>
<dbReference type="EMBL" id="CP047650">
    <property type="protein sequence ID" value="QHJ00414.1"/>
    <property type="molecule type" value="Genomic_DNA"/>
</dbReference>
<sequence length="535" mass="59170">MPRILATFRAVIGTAVIASLGLTGAAYAQKRGGTLVQLTSPEPPTLASYMNTSFAVPQVTGKIYDGLLEYDFSLKPQPSLAESFTVAPDGKSITFKLRHGVKFHDGSPFTSADVQFTFMDVLKKVHPRGIGALRELEAVETPDDYTAVFKLSNPAPYIVMALAGADAPIIPKHVFGTGDIRNHPNANKPIGTGPFKLVEWRKGEFIRLDRNPDYWRPGMPYLDRVVVRFIPDASTRTALLEKGEAHLAGYGTVPFAQAKRLAGNPNIEVTTKGYEMFSIIESITFNTKRKPFDNVKVRQAISYAIDRQFIVDNVYFGYAKAATGQISSNFAPAGFYTNQVKNYAVPDNLAIANKLLDEAGLPKKDNGIRFETTLDTTAAYGEYYQRSAEVVQQNLARIGIKVNIRSEDVATWLNRVFTQYDFDMTEVGLANLADPVLGAYRALHSVYIKQGAVFTNNSQWSTPRTDELMDAAARELDPAKRGALYKELQQLTAEAAPAAWYVETQFPTAYSKKFKNMITSPQGLQGSFYSTWLDQ</sequence>
<dbReference type="CDD" id="cd08517">
    <property type="entry name" value="PBP2_NikA_DppA_OppA_like_13"/>
    <property type="match status" value="1"/>
</dbReference>
<dbReference type="RefSeq" id="WP_160554224.1">
    <property type="nucleotide sequence ID" value="NZ_CP047650.1"/>
</dbReference>
<evidence type="ECO:0000259" key="3">
    <source>
        <dbReference type="Pfam" id="PF00496"/>
    </source>
</evidence>
<organism evidence="4 5">
    <name type="scientific">Xylophilus rhododendri</name>
    <dbReference type="NCBI Taxonomy" id="2697032"/>
    <lineage>
        <taxon>Bacteria</taxon>
        <taxon>Pseudomonadati</taxon>
        <taxon>Pseudomonadota</taxon>
        <taxon>Betaproteobacteria</taxon>
        <taxon>Burkholderiales</taxon>
        <taxon>Xylophilus</taxon>
    </lineage>
</organism>
<evidence type="ECO:0000256" key="1">
    <source>
        <dbReference type="ARBA" id="ARBA00005695"/>
    </source>
</evidence>
<evidence type="ECO:0000256" key="2">
    <source>
        <dbReference type="ARBA" id="ARBA00022729"/>
    </source>
</evidence>
<dbReference type="Gene3D" id="3.10.105.10">
    <property type="entry name" value="Dipeptide-binding Protein, Domain 3"/>
    <property type="match status" value="1"/>
</dbReference>
<dbReference type="GO" id="GO:0015833">
    <property type="term" value="P:peptide transport"/>
    <property type="evidence" value="ECO:0007669"/>
    <property type="project" value="TreeGrafter"/>
</dbReference>
<gene>
    <name evidence="4" type="ORF">GT347_21995</name>
</gene>
<keyword evidence="2" id="KW-0732">Signal</keyword>
<proteinExistence type="inferred from homology"/>
<protein>
    <submittedName>
        <fullName evidence="4">ABC transporter substrate-binding protein</fullName>
    </submittedName>
</protein>
<name>A0A857JB31_9BURK</name>
<dbReference type="GO" id="GO:0030288">
    <property type="term" value="C:outer membrane-bounded periplasmic space"/>
    <property type="evidence" value="ECO:0007669"/>
    <property type="project" value="UniProtKB-ARBA"/>
</dbReference>
<evidence type="ECO:0000313" key="5">
    <source>
        <dbReference type="Proteomes" id="UP000464787"/>
    </source>
</evidence>
<comment type="similarity">
    <text evidence="1">Belongs to the bacterial solute-binding protein 5 family.</text>
</comment>